<gene>
    <name evidence="14" type="ORF">H8R92_02270</name>
</gene>
<evidence type="ECO:0000256" key="2">
    <source>
        <dbReference type="ARBA" id="ARBA00007935"/>
    </source>
</evidence>
<evidence type="ECO:0000256" key="7">
    <source>
        <dbReference type="ARBA" id="ARBA00022989"/>
    </source>
</evidence>
<comment type="subcellular location">
    <subcellularLocation>
        <location evidence="1">Cell membrane</location>
        <topology evidence="1">Multi-pass membrane protein</topology>
    </subcellularLocation>
</comment>
<reference evidence="14" key="1">
    <citation type="submission" date="2020-08" db="EMBL/GenBank/DDBJ databases">
        <title>Genome public.</title>
        <authorList>
            <person name="Liu C."/>
            <person name="Sun Q."/>
        </authorList>
    </citation>
    <scope>NUCLEOTIDE SEQUENCE</scope>
    <source>
        <strain evidence="14">NSJ-42</strain>
    </source>
</reference>
<evidence type="ECO:0000256" key="13">
    <source>
        <dbReference type="SAM" id="Phobius"/>
    </source>
</evidence>
<dbReference type="RefSeq" id="WP_022213028.1">
    <property type="nucleotide sequence ID" value="NZ_JACOOQ010000002.1"/>
</dbReference>
<name>A0A8I0AB99_9CLOT</name>
<evidence type="ECO:0000256" key="11">
    <source>
        <dbReference type="ARBA" id="ARBA00031149"/>
    </source>
</evidence>
<dbReference type="PANTHER" id="PTHR30472">
    <property type="entry name" value="FERRIC ENTEROBACTIN TRANSPORT SYSTEM PERMEASE PROTEIN"/>
    <property type="match status" value="1"/>
</dbReference>
<feature type="transmembrane region" description="Helical" evidence="13">
    <location>
        <begin position="64"/>
        <end position="85"/>
    </location>
</feature>
<evidence type="ECO:0000256" key="3">
    <source>
        <dbReference type="ARBA" id="ARBA00018524"/>
    </source>
</evidence>
<dbReference type="Proteomes" id="UP000662088">
    <property type="component" value="Unassembled WGS sequence"/>
</dbReference>
<feature type="transmembrane region" description="Helical" evidence="13">
    <location>
        <begin position="193"/>
        <end position="219"/>
    </location>
</feature>
<keyword evidence="4" id="KW-0813">Transport</keyword>
<keyword evidence="15" id="KW-1185">Reference proteome</keyword>
<dbReference type="InterPro" id="IPR000522">
    <property type="entry name" value="ABC_transptr_permease_BtuC"/>
</dbReference>
<evidence type="ECO:0000256" key="6">
    <source>
        <dbReference type="ARBA" id="ARBA00022692"/>
    </source>
</evidence>
<keyword evidence="6 13" id="KW-0812">Transmembrane</keyword>
<dbReference type="PANTHER" id="PTHR30472:SF21">
    <property type="entry name" value="HEME-IRON TRANSPORT SYSTEM PERMEASE PROTEIN ISDF-RELATED"/>
    <property type="match status" value="1"/>
</dbReference>
<dbReference type="CDD" id="cd06550">
    <property type="entry name" value="TM_ABC_iron-siderophores_like"/>
    <property type="match status" value="1"/>
</dbReference>
<comment type="caution">
    <text evidence="14">The sequence shown here is derived from an EMBL/GenBank/DDBJ whole genome shotgun (WGS) entry which is preliminary data.</text>
</comment>
<evidence type="ECO:0000256" key="9">
    <source>
        <dbReference type="ARBA" id="ARBA00023136"/>
    </source>
</evidence>
<dbReference type="InterPro" id="IPR037294">
    <property type="entry name" value="ABC_BtuC-like"/>
</dbReference>
<evidence type="ECO:0000256" key="4">
    <source>
        <dbReference type="ARBA" id="ARBA00022448"/>
    </source>
</evidence>
<dbReference type="EMBL" id="JACOOQ010000002">
    <property type="protein sequence ID" value="MBC5639274.1"/>
    <property type="molecule type" value="Genomic_DNA"/>
</dbReference>
<sequence>MKMLNKKTKIVFTVSLLLVLLSTILISLKLGSIDISFTELIKGIFTGDSTGNIGIIKDLRMPRVIIAVLIGANLAISGVLLQAVIRNPLADPYITGISSGACAVTVFFMVFVPSVTTLRPVFGFFGGLICCAIVYLMAYKKGLLPIRIVLAGAACNALLGGLSSMFTISAGLGASNIQKWIMGSLATVTWDNVYMLLPYSIIGIILSICVSKICNVLVLGSKNAKSLGFNSDLYMIIVTLIAVFLASISTAIGGVISFVGLVVPHICRIIVGSNHKYLIPCSGILGAFLVLFADTIGRVVMKPYEIPVGVVTCIIGAPFFLYLLRRSDLK</sequence>
<protein>
    <recommendedName>
        <fullName evidence="3">Probable heme-iron transport system permease protein IsdF</fullName>
    </recommendedName>
    <alternativeName>
        <fullName evidence="12">Iron-regulated surface determinant protein F</fullName>
    </alternativeName>
    <alternativeName>
        <fullName evidence="11">Staphylococcal iron-regulated protein G</fullName>
    </alternativeName>
</protein>
<dbReference type="GO" id="GO:0033214">
    <property type="term" value="P:siderophore-iron import into cell"/>
    <property type="evidence" value="ECO:0007669"/>
    <property type="project" value="TreeGrafter"/>
</dbReference>
<comment type="function">
    <text evidence="10">Part of the binding-protein-dependent transport system for heme-iron. Responsible for the translocation of the substrate across the membrane.</text>
</comment>
<feature type="transmembrane region" description="Helical" evidence="13">
    <location>
        <begin position="231"/>
        <end position="248"/>
    </location>
</feature>
<dbReference type="Pfam" id="PF01032">
    <property type="entry name" value="FecCD"/>
    <property type="match status" value="1"/>
</dbReference>
<evidence type="ECO:0000256" key="12">
    <source>
        <dbReference type="ARBA" id="ARBA00031465"/>
    </source>
</evidence>
<dbReference type="Gene3D" id="1.10.3470.10">
    <property type="entry name" value="ABC transporter involved in vitamin B12 uptake, BtuC"/>
    <property type="match status" value="1"/>
</dbReference>
<keyword evidence="7 13" id="KW-1133">Transmembrane helix</keyword>
<dbReference type="GO" id="GO:0005886">
    <property type="term" value="C:plasma membrane"/>
    <property type="evidence" value="ECO:0007669"/>
    <property type="project" value="UniProtKB-SubCell"/>
</dbReference>
<accession>A0A8I0AB99</accession>
<evidence type="ECO:0000256" key="5">
    <source>
        <dbReference type="ARBA" id="ARBA00022475"/>
    </source>
</evidence>
<feature type="transmembrane region" description="Helical" evidence="13">
    <location>
        <begin position="92"/>
        <end position="112"/>
    </location>
</feature>
<comment type="similarity">
    <text evidence="2">Belongs to the binding-protein-dependent transport system permease family. FecCD subfamily.</text>
</comment>
<feature type="transmembrane region" description="Helical" evidence="13">
    <location>
        <begin position="278"/>
        <end position="300"/>
    </location>
</feature>
<feature type="transmembrane region" description="Helical" evidence="13">
    <location>
        <begin position="306"/>
        <end position="324"/>
    </location>
</feature>
<proteinExistence type="inferred from homology"/>
<feature type="transmembrane region" description="Helical" evidence="13">
    <location>
        <begin position="118"/>
        <end position="136"/>
    </location>
</feature>
<dbReference type="SUPFAM" id="SSF81345">
    <property type="entry name" value="ABC transporter involved in vitamin B12 uptake, BtuC"/>
    <property type="match status" value="1"/>
</dbReference>
<keyword evidence="8" id="KW-0408">Iron</keyword>
<keyword evidence="5" id="KW-1003">Cell membrane</keyword>
<evidence type="ECO:0000256" key="10">
    <source>
        <dbReference type="ARBA" id="ARBA00025320"/>
    </source>
</evidence>
<keyword evidence="9 13" id="KW-0472">Membrane</keyword>
<dbReference type="GO" id="GO:0022857">
    <property type="term" value="F:transmembrane transporter activity"/>
    <property type="evidence" value="ECO:0007669"/>
    <property type="project" value="InterPro"/>
</dbReference>
<evidence type="ECO:0000256" key="1">
    <source>
        <dbReference type="ARBA" id="ARBA00004651"/>
    </source>
</evidence>
<feature type="transmembrane region" description="Helical" evidence="13">
    <location>
        <begin position="148"/>
        <end position="173"/>
    </location>
</feature>
<evidence type="ECO:0000256" key="8">
    <source>
        <dbReference type="ARBA" id="ARBA00023004"/>
    </source>
</evidence>
<dbReference type="AlphaFoldDB" id="A0A8I0AB99"/>
<evidence type="ECO:0000313" key="15">
    <source>
        <dbReference type="Proteomes" id="UP000662088"/>
    </source>
</evidence>
<organism evidence="14 15">
    <name type="scientific">Clostridium lentum</name>
    <dbReference type="NCBI Taxonomy" id="2763037"/>
    <lineage>
        <taxon>Bacteria</taxon>
        <taxon>Bacillati</taxon>
        <taxon>Bacillota</taxon>
        <taxon>Clostridia</taxon>
        <taxon>Eubacteriales</taxon>
        <taxon>Clostridiaceae</taxon>
        <taxon>Clostridium</taxon>
    </lineage>
</organism>
<evidence type="ECO:0000313" key="14">
    <source>
        <dbReference type="EMBL" id="MBC5639274.1"/>
    </source>
</evidence>
<dbReference type="FunFam" id="1.10.3470.10:FF:000001">
    <property type="entry name" value="Vitamin B12 ABC transporter permease BtuC"/>
    <property type="match status" value="1"/>
</dbReference>